<accession>A0A0F9NF44</accession>
<organism evidence="1">
    <name type="scientific">marine sediment metagenome</name>
    <dbReference type="NCBI Taxonomy" id="412755"/>
    <lineage>
        <taxon>unclassified sequences</taxon>
        <taxon>metagenomes</taxon>
        <taxon>ecological metagenomes</taxon>
    </lineage>
</organism>
<comment type="caution">
    <text evidence="1">The sequence shown here is derived from an EMBL/GenBank/DDBJ whole genome shotgun (WGS) entry which is preliminary data.</text>
</comment>
<evidence type="ECO:0000313" key="1">
    <source>
        <dbReference type="EMBL" id="KKM87315.1"/>
    </source>
</evidence>
<sequence length="364" mass="40973">MALQPISRLDKFTAAGYQCSLTHRHHGRCAGLRLEEHHLESLGRSGKRRGSKDEGPTCLVCALDHRRIEHQTTPEEIAQGRTWLWRATMPNGTYAFVDDHGAREAPRERIEAVIAGTDEPDFYLWPNLDDQNQSQLAEREFDAAYDQAKSAHWRMALAILYLEEGNRWHLIGYDTLEQFAAEKGLTVRAGKEMLEAARNRARYLTPHQQDRVLDHGLRLMRDAGPSIRKLHARIGNAPAADKDAARQMVIFAVDEIIDAAEVTGRTREGIERARELARPRETKWRQINVQGALLLGIDADLEIDERGRTSEGLTAIEHVRTRLRQHAYVAGTEESIVKDITCSDCGGALTITAEKLHVTGAEQE</sequence>
<dbReference type="AlphaFoldDB" id="A0A0F9NF44"/>
<protein>
    <submittedName>
        <fullName evidence="1">Uncharacterized protein</fullName>
    </submittedName>
</protein>
<name>A0A0F9NF44_9ZZZZ</name>
<dbReference type="EMBL" id="LAZR01007119">
    <property type="protein sequence ID" value="KKM87315.1"/>
    <property type="molecule type" value="Genomic_DNA"/>
</dbReference>
<reference evidence="1" key="1">
    <citation type="journal article" date="2015" name="Nature">
        <title>Complex archaea that bridge the gap between prokaryotes and eukaryotes.</title>
        <authorList>
            <person name="Spang A."/>
            <person name="Saw J.H."/>
            <person name="Jorgensen S.L."/>
            <person name="Zaremba-Niedzwiedzka K."/>
            <person name="Martijn J."/>
            <person name="Lind A.E."/>
            <person name="van Eijk R."/>
            <person name="Schleper C."/>
            <person name="Guy L."/>
            <person name="Ettema T.J."/>
        </authorList>
    </citation>
    <scope>NUCLEOTIDE SEQUENCE</scope>
</reference>
<gene>
    <name evidence="1" type="ORF">LCGC14_1270130</name>
</gene>
<proteinExistence type="predicted"/>